<comment type="function">
    <text evidence="1 12">DNA ligase that catalyzes the formation of phosphodiester linkages between 5'-phosphoryl and 3'-hydroxyl groups in double-stranded DNA using NAD as a coenzyme and as the energy source for the reaction. It is essential for DNA replication and repair of damaged DNA.</text>
</comment>
<dbReference type="Gene3D" id="6.20.10.30">
    <property type="match status" value="1"/>
</dbReference>
<dbReference type="InterPro" id="IPR018239">
    <property type="entry name" value="DNA_ligase_AS"/>
</dbReference>
<evidence type="ECO:0000256" key="4">
    <source>
        <dbReference type="ARBA" id="ARBA00022723"/>
    </source>
</evidence>
<dbReference type="InterPro" id="IPR041663">
    <property type="entry name" value="DisA/LigA_HHH"/>
</dbReference>
<feature type="binding site" evidence="12">
    <location>
        <position position="285"/>
    </location>
    <ligand>
        <name>NAD(+)</name>
        <dbReference type="ChEBI" id="CHEBI:57540"/>
    </ligand>
</feature>
<evidence type="ECO:0000256" key="9">
    <source>
        <dbReference type="ARBA" id="ARBA00023204"/>
    </source>
</evidence>
<keyword evidence="2 12" id="KW-0436">Ligase</keyword>
<dbReference type="InterPro" id="IPR003583">
    <property type="entry name" value="Hlx-hairpin-Hlx_DNA-bd_motif"/>
</dbReference>
<dbReference type="Pfam" id="PF12826">
    <property type="entry name" value="HHH_2"/>
    <property type="match status" value="1"/>
</dbReference>
<protein>
    <recommendedName>
        <fullName evidence="12 13">DNA ligase</fullName>
        <ecNumber evidence="12 13">6.5.1.2</ecNumber>
    </recommendedName>
    <alternativeName>
        <fullName evidence="12">Polydeoxyribonucleotide synthase [NAD(+)]</fullName>
    </alternativeName>
</protein>
<proteinExistence type="inferred from homology"/>
<keyword evidence="4 12" id="KW-0479">Metal-binding</keyword>
<comment type="caution">
    <text evidence="15">The sequence shown here is derived from an EMBL/GenBank/DDBJ whole genome shotgun (WGS) entry which is preliminary data.</text>
</comment>
<dbReference type="CDD" id="cd00114">
    <property type="entry name" value="LIGANc"/>
    <property type="match status" value="1"/>
</dbReference>
<evidence type="ECO:0000313" key="16">
    <source>
        <dbReference type="Proteomes" id="UP000767854"/>
    </source>
</evidence>
<feature type="binding site" evidence="12">
    <location>
        <position position="112"/>
    </location>
    <ligand>
        <name>NAD(+)</name>
        <dbReference type="ChEBI" id="CHEBI:57540"/>
    </ligand>
</feature>
<dbReference type="GO" id="GO:0003911">
    <property type="term" value="F:DNA ligase (NAD+) activity"/>
    <property type="evidence" value="ECO:0007669"/>
    <property type="project" value="UniProtKB-EC"/>
</dbReference>
<dbReference type="SUPFAM" id="SSF52113">
    <property type="entry name" value="BRCT domain"/>
    <property type="match status" value="1"/>
</dbReference>
<dbReference type="PANTHER" id="PTHR23389:SF9">
    <property type="entry name" value="DNA LIGASE"/>
    <property type="match status" value="1"/>
</dbReference>
<dbReference type="InterPro" id="IPR010994">
    <property type="entry name" value="RuvA_2-like"/>
</dbReference>
<dbReference type="SMART" id="SM00532">
    <property type="entry name" value="LIGANc"/>
    <property type="match status" value="1"/>
</dbReference>
<dbReference type="NCBIfam" id="TIGR00575">
    <property type="entry name" value="dnlj"/>
    <property type="match status" value="1"/>
</dbReference>
<evidence type="ECO:0000256" key="8">
    <source>
        <dbReference type="ARBA" id="ARBA00023027"/>
    </source>
</evidence>
<feature type="binding site" evidence="12">
    <location>
        <position position="403"/>
    </location>
    <ligand>
        <name>Zn(2+)</name>
        <dbReference type="ChEBI" id="CHEBI:29105"/>
    </ligand>
</feature>
<dbReference type="PROSITE" id="PS01056">
    <property type="entry name" value="DNA_LIGASE_N2"/>
    <property type="match status" value="1"/>
</dbReference>
<evidence type="ECO:0000256" key="13">
    <source>
        <dbReference type="RuleBase" id="RU000618"/>
    </source>
</evidence>
<feature type="binding site" evidence="12">
    <location>
        <begin position="82"/>
        <end position="83"/>
    </location>
    <ligand>
        <name>NAD(+)</name>
        <dbReference type="ChEBI" id="CHEBI:57540"/>
    </ligand>
</feature>
<evidence type="ECO:0000256" key="7">
    <source>
        <dbReference type="ARBA" id="ARBA00022842"/>
    </source>
</evidence>
<evidence type="ECO:0000259" key="14">
    <source>
        <dbReference type="PROSITE" id="PS50172"/>
    </source>
</evidence>
<dbReference type="Pfam" id="PF14520">
    <property type="entry name" value="HHH_5"/>
    <property type="match status" value="1"/>
</dbReference>
<dbReference type="PROSITE" id="PS50172">
    <property type="entry name" value="BRCT"/>
    <property type="match status" value="1"/>
</dbReference>
<keyword evidence="9 12" id="KW-0234">DNA repair</keyword>
<keyword evidence="7 12" id="KW-0460">Magnesium</keyword>
<keyword evidence="16" id="KW-1185">Reference proteome</keyword>
<evidence type="ECO:0000313" key="15">
    <source>
        <dbReference type="EMBL" id="MBM7562325.1"/>
    </source>
</evidence>
<evidence type="ECO:0000256" key="3">
    <source>
        <dbReference type="ARBA" id="ARBA00022705"/>
    </source>
</evidence>
<dbReference type="Proteomes" id="UP000767854">
    <property type="component" value="Unassembled WGS sequence"/>
</dbReference>
<dbReference type="InterPro" id="IPR004149">
    <property type="entry name" value="Znf_DNAligase_C4"/>
</dbReference>
<dbReference type="EC" id="6.5.1.2" evidence="12 13"/>
<dbReference type="SUPFAM" id="SSF47781">
    <property type="entry name" value="RuvA domain 2-like"/>
    <property type="match status" value="1"/>
</dbReference>
<feature type="binding site" evidence="12">
    <location>
        <position position="426"/>
    </location>
    <ligand>
        <name>Zn(2+)</name>
        <dbReference type="ChEBI" id="CHEBI:29105"/>
    </ligand>
</feature>
<feature type="domain" description="BRCT" evidence="14">
    <location>
        <begin position="586"/>
        <end position="663"/>
    </location>
</feature>
<dbReference type="Pfam" id="PF00533">
    <property type="entry name" value="BRCT"/>
    <property type="match status" value="1"/>
</dbReference>
<dbReference type="Gene3D" id="1.10.150.20">
    <property type="entry name" value="5' to 3' exonuclease, C-terminal subdomain"/>
    <property type="match status" value="2"/>
</dbReference>
<dbReference type="Gene3D" id="2.40.50.140">
    <property type="entry name" value="Nucleic acid-binding proteins"/>
    <property type="match status" value="1"/>
</dbReference>
<keyword evidence="10 12" id="KW-0464">Manganese</keyword>
<dbReference type="InterPro" id="IPR001357">
    <property type="entry name" value="BRCT_dom"/>
</dbReference>
<dbReference type="Pfam" id="PF03119">
    <property type="entry name" value="DNA_ligase_ZBD"/>
    <property type="match status" value="1"/>
</dbReference>
<dbReference type="HAMAP" id="MF_01588">
    <property type="entry name" value="DNA_ligase_A"/>
    <property type="match status" value="1"/>
</dbReference>
<evidence type="ECO:0000256" key="11">
    <source>
        <dbReference type="ARBA" id="ARBA00034005"/>
    </source>
</evidence>
<evidence type="ECO:0000256" key="12">
    <source>
        <dbReference type="HAMAP-Rule" id="MF_01588"/>
    </source>
</evidence>
<feature type="binding site" evidence="12">
    <location>
        <position position="135"/>
    </location>
    <ligand>
        <name>NAD(+)</name>
        <dbReference type="ChEBI" id="CHEBI:57540"/>
    </ligand>
</feature>
<feature type="binding site" evidence="12">
    <location>
        <position position="309"/>
    </location>
    <ligand>
        <name>NAD(+)</name>
        <dbReference type="ChEBI" id="CHEBI:57540"/>
    </ligand>
</feature>
<dbReference type="InterPro" id="IPR013839">
    <property type="entry name" value="DNAligase_adenylation"/>
</dbReference>
<dbReference type="Gene3D" id="3.30.470.30">
    <property type="entry name" value="DNA ligase/mRNA capping enzyme"/>
    <property type="match status" value="1"/>
</dbReference>
<evidence type="ECO:0000256" key="6">
    <source>
        <dbReference type="ARBA" id="ARBA00022833"/>
    </source>
</evidence>
<dbReference type="SUPFAM" id="SSF50249">
    <property type="entry name" value="Nucleic acid-binding proteins"/>
    <property type="match status" value="1"/>
</dbReference>
<dbReference type="InterPro" id="IPR013840">
    <property type="entry name" value="DNAligase_N"/>
</dbReference>
<sequence length="663" mass="73195">MNASILEEIQEIRQVIETYNYAYYVMDQPKITDAEYDALMNRLKELETAHPEFDDPLSPTHRVGGSVLSVFEKVIHPVPLLSLDNAYNEPDLLAFDNRIQKELNEKVQYVVEYKIDGLSVAIQYENGRFKRGATRGNGTEGENVSENVKTIRSVPLKLSEPFDLEVRGEVFIPKSGFVKLNEQQVLSGKEGFANPRNAAAGSLRQLDSKIAASRPLDLFIFDVLSGAESASLISQKETFDWLNQMGFKTAAMKVFDSMEAVYKYCLEMAEKRHDLSYEIDGLVVKVNAFDHRKKLGNTAKSPRWAIAYKFPAELAKTRIKAIEVQVGRTGVVTPLAIFEPVNLAGSVIGKATLHNQDFIKEKDIRVGDAVWIQKAGDVIPAVVRVDFDARPQGSSPYVLPSSCPVCGFDTIRRPGEAAIRCTNDACPAKLHRAMTHFVSRTAMNIDGVGEALVETLIEEGFIENIADLYTLKDHEAALIHLEGYGEKSVSKMLAAIEKSKSNDLYRLLSGLGIPLIGEKAAKTLAGVFGSMENLMQAKYDDLVSIDEIGDKMAESILHYFSLESMRDVIRRMAMNGVNMTSSLSRISEGVFAGKTVVVTGTLEKYTRDEIKALIESMGGKVSGSVSKKTDFVVAGEKAGSKADKAKQLNIAILTESDFEDMIK</sequence>
<keyword evidence="5 12" id="KW-0227">DNA damage</keyword>
<dbReference type="InterPro" id="IPR004150">
    <property type="entry name" value="NAD_DNA_ligase_OB"/>
</dbReference>
<keyword evidence="3 12" id="KW-0235">DNA replication</keyword>
<dbReference type="InterPro" id="IPR001679">
    <property type="entry name" value="DNA_ligase"/>
</dbReference>
<dbReference type="Gene3D" id="3.40.50.10190">
    <property type="entry name" value="BRCT domain"/>
    <property type="match status" value="1"/>
</dbReference>
<dbReference type="Pfam" id="PF03120">
    <property type="entry name" value="OB_DNA_ligase"/>
    <property type="match status" value="1"/>
</dbReference>
<keyword evidence="8 12" id="KW-0520">NAD</keyword>
<dbReference type="CDD" id="cd17748">
    <property type="entry name" value="BRCT_DNA_ligase_like"/>
    <property type="match status" value="1"/>
</dbReference>
<gene>
    <name evidence="12" type="primary">ligA</name>
    <name evidence="15" type="ORF">JOC49_001869</name>
</gene>
<keyword evidence="6 12" id="KW-0862">Zinc</keyword>
<evidence type="ECO:0000256" key="5">
    <source>
        <dbReference type="ARBA" id="ARBA00022763"/>
    </source>
</evidence>
<comment type="similarity">
    <text evidence="12">Belongs to the NAD-dependent DNA ligase family. LigA subfamily.</text>
</comment>
<evidence type="ECO:0000256" key="2">
    <source>
        <dbReference type="ARBA" id="ARBA00022598"/>
    </source>
</evidence>
<dbReference type="EMBL" id="JAFBDT010000016">
    <property type="protein sequence ID" value="MBM7562325.1"/>
    <property type="molecule type" value="Genomic_DNA"/>
</dbReference>
<accession>A0ABS2MSI5</accession>
<feature type="binding site" evidence="12">
    <location>
        <position position="406"/>
    </location>
    <ligand>
        <name>Zn(2+)</name>
        <dbReference type="ChEBI" id="CHEBI:29105"/>
    </ligand>
</feature>
<organism evidence="15 16">
    <name type="scientific">Fusibacter tunisiensis</name>
    <dbReference type="NCBI Taxonomy" id="1008308"/>
    <lineage>
        <taxon>Bacteria</taxon>
        <taxon>Bacillati</taxon>
        <taxon>Bacillota</taxon>
        <taxon>Clostridia</taxon>
        <taxon>Eubacteriales</taxon>
        <taxon>Eubacteriales Family XII. Incertae Sedis</taxon>
        <taxon>Fusibacter</taxon>
    </lineage>
</organism>
<feature type="active site" description="N6-AMP-lysine intermediate" evidence="12">
    <location>
        <position position="114"/>
    </location>
</feature>
<reference evidence="15 16" key="1">
    <citation type="submission" date="2021-01" db="EMBL/GenBank/DDBJ databases">
        <title>Genomic Encyclopedia of Type Strains, Phase IV (KMG-IV): sequencing the most valuable type-strain genomes for metagenomic binning, comparative biology and taxonomic classification.</title>
        <authorList>
            <person name="Goeker M."/>
        </authorList>
    </citation>
    <scope>NUCLEOTIDE SEQUENCE [LARGE SCALE GENOMIC DNA]</scope>
    <source>
        <strain evidence="15 16">DSM 24436</strain>
    </source>
</reference>
<name>A0ABS2MSI5_9FIRM</name>
<feature type="binding site" evidence="12">
    <location>
        <position position="421"/>
    </location>
    <ligand>
        <name>Zn(2+)</name>
        <dbReference type="ChEBI" id="CHEBI:29105"/>
    </ligand>
</feature>
<dbReference type="SUPFAM" id="SSF56091">
    <property type="entry name" value="DNA ligase/mRNA capping enzyme, catalytic domain"/>
    <property type="match status" value="1"/>
</dbReference>
<dbReference type="SMART" id="SM00278">
    <property type="entry name" value="HhH1"/>
    <property type="match status" value="3"/>
</dbReference>
<dbReference type="InterPro" id="IPR012340">
    <property type="entry name" value="NA-bd_OB-fold"/>
</dbReference>
<dbReference type="Gene3D" id="1.10.287.610">
    <property type="entry name" value="Helix hairpin bin"/>
    <property type="match status" value="1"/>
</dbReference>
<comment type="cofactor">
    <cofactor evidence="12">
        <name>Mg(2+)</name>
        <dbReference type="ChEBI" id="CHEBI:18420"/>
    </cofactor>
    <cofactor evidence="12">
        <name>Mn(2+)</name>
        <dbReference type="ChEBI" id="CHEBI:29035"/>
    </cofactor>
</comment>
<evidence type="ECO:0000256" key="1">
    <source>
        <dbReference type="ARBA" id="ARBA00004067"/>
    </source>
</evidence>
<dbReference type="PROSITE" id="PS01055">
    <property type="entry name" value="DNA_LIGASE_N1"/>
    <property type="match status" value="1"/>
</dbReference>
<dbReference type="InterPro" id="IPR036420">
    <property type="entry name" value="BRCT_dom_sf"/>
</dbReference>
<comment type="catalytic activity">
    <reaction evidence="11 12 13">
        <text>NAD(+) + (deoxyribonucleotide)n-3'-hydroxyl + 5'-phospho-(deoxyribonucleotide)m = (deoxyribonucleotide)n+m + AMP + beta-nicotinamide D-nucleotide.</text>
        <dbReference type="EC" id="6.5.1.2"/>
    </reaction>
</comment>
<dbReference type="NCBIfam" id="NF005932">
    <property type="entry name" value="PRK07956.1"/>
    <property type="match status" value="1"/>
</dbReference>
<dbReference type="RefSeq" id="WP_204664633.1">
    <property type="nucleotide sequence ID" value="NZ_JAFBDT010000016.1"/>
</dbReference>
<dbReference type="InterPro" id="IPR033136">
    <property type="entry name" value="DNA_ligase_CS"/>
</dbReference>
<feature type="binding site" evidence="12">
    <location>
        <begin position="33"/>
        <end position="37"/>
    </location>
    <ligand>
        <name>NAD(+)</name>
        <dbReference type="ChEBI" id="CHEBI:57540"/>
    </ligand>
</feature>
<dbReference type="Pfam" id="PF01653">
    <property type="entry name" value="DNA_ligase_aden"/>
    <property type="match status" value="1"/>
</dbReference>
<dbReference type="PIRSF" id="PIRSF001604">
    <property type="entry name" value="LigA"/>
    <property type="match status" value="1"/>
</dbReference>
<evidence type="ECO:0000256" key="10">
    <source>
        <dbReference type="ARBA" id="ARBA00023211"/>
    </source>
</evidence>
<dbReference type="PANTHER" id="PTHR23389">
    <property type="entry name" value="CHROMOSOME TRANSMISSION FIDELITY FACTOR 18"/>
    <property type="match status" value="1"/>
</dbReference>
<dbReference type="SMART" id="SM00292">
    <property type="entry name" value="BRCT"/>
    <property type="match status" value="1"/>
</dbReference>
<feature type="binding site" evidence="12">
    <location>
        <position position="169"/>
    </location>
    <ligand>
        <name>NAD(+)</name>
        <dbReference type="ChEBI" id="CHEBI:57540"/>
    </ligand>
</feature>